<dbReference type="AlphaFoldDB" id="A0A0R1QWM7"/>
<dbReference type="Gene3D" id="3.40.33.10">
    <property type="entry name" value="CAP"/>
    <property type="match status" value="1"/>
</dbReference>
<gene>
    <name evidence="2" type="ORF">FD37_GL000892</name>
</gene>
<reference evidence="2 3" key="1">
    <citation type="journal article" date="2015" name="Genome Announc.">
        <title>Expanding the biotechnology potential of lactobacilli through comparative genomics of 213 strains and associated genera.</title>
        <authorList>
            <person name="Sun Z."/>
            <person name="Harris H.M."/>
            <person name="McCann A."/>
            <person name="Guo C."/>
            <person name="Argimon S."/>
            <person name="Zhang W."/>
            <person name="Yang X."/>
            <person name="Jeffery I.B."/>
            <person name="Cooney J.C."/>
            <person name="Kagawa T.F."/>
            <person name="Liu W."/>
            <person name="Song Y."/>
            <person name="Salvetti E."/>
            <person name="Wrobel A."/>
            <person name="Rasinkangas P."/>
            <person name="Parkhill J."/>
            <person name="Rea M.C."/>
            <person name="O'Sullivan O."/>
            <person name="Ritari J."/>
            <person name="Douillard F.P."/>
            <person name="Paul Ross R."/>
            <person name="Yang R."/>
            <person name="Briner A.E."/>
            <person name="Felis G.E."/>
            <person name="de Vos W.M."/>
            <person name="Barrangou R."/>
            <person name="Klaenhammer T.R."/>
            <person name="Caufield P.W."/>
            <person name="Cui Y."/>
            <person name="Zhang H."/>
            <person name="O'Toole P.W."/>
        </authorList>
    </citation>
    <scope>NUCLEOTIDE SEQUENCE [LARGE SCALE GENOMIC DNA]</scope>
    <source>
        <strain evidence="2 3">DSM 15429</strain>
    </source>
</reference>
<protein>
    <recommendedName>
        <fullName evidence="1">SCP domain-containing protein</fullName>
    </recommendedName>
</protein>
<dbReference type="Proteomes" id="UP000051835">
    <property type="component" value="Unassembled WGS sequence"/>
</dbReference>
<sequence length="300" mass="33460">MKWLSQLTTNSAFTKEIDDMSSKRLFQFVTLCALAFTAVGAGTTAQATTKHHRAATVYSQRNWYPRTRVKVTKGTLYASTTLTKKRAQLSQAKYRKLTYLTGTQYSLKKANGKKARYNYIVSTNGKVKGYVWYGYLHAAKKTAKRTQATAPKPAATLTVSAYRAEFLKDLNAERAQRHLAPLTEDSRYDQIAQQRSQQLLTNFDHSDATSDFIAADLFAQQGVPGLYGECISMDYLDDDQANPNQNVADKNIYSYIYDDADSDWGHRDILLDATTTTIGIGATQKPGSEYVYGAINTGRA</sequence>
<dbReference type="EMBL" id="AZFC01000012">
    <property type="protein sequence ID" value="KRL49293.1"/>
    <property type="molecule type" value="Genomic_DNA"/>
</dbReference>
<dbReference type="Pfam" id="PF00188">
    <property type="entry name" value="CAP"/>
    <property type="match status" value="1"/>
</dbReference>
<dbReference type="InterPro" id="IPR035940">
    <property type="entry name" value="CAP_sf"/>
</dbReference>
<dbReference type="PATRIC" id="fig|1423805.4.peg.915"/>
<comment type="caution">
    <text evidence="2">The sequence shown here is derived from an EMBL/GenBank/DDBJ whole genome shotgun (WGS) entry which is preliminary data.</text>
</comment>
<evidence type="ECO:0000313" key="3">
    <source>
        <dbReference type="Proteomes" id="UP000051835"/>
    </source>
</evidence>
<evidence type="ECO:0000313" key="2">
    <source>
        <dbReference type="EMBL" id="KRL49293.1"/>
    </source>
</evidence>
<dbReference type="InterPro" id="IPR014044">
    <property type="entry name" value="CAP_dom"/>
</dbReference>
<accession>A0A0R1QWM7</accession>
<evidence type="ECO:0000259" key="1">
    <source>
        <dbReference type="Pfam" id="PF00188"/>
    </source>
</evidence>
<feature type="domain" description="SCP" evidence="1">
    <location>
        <begin position="169"/>
        <end position="290"/>
    </location>
</feature>
<proteinExistence type="predicted"/>
<name>A0A0R1QWM7_9LACO</name>
<dbReference type="SUPFAM" id="SSF55797">
    <property type="entry name" value="PR-1-like"/>
    <property type="match status" value="1"/>
</dbReference>
<organism evidence="2 3">
    <name type="scientific">Levilactobacillus spicheri DSM 15429</name>
    <dbReference type="NCBI Taxonomy" id="1423805"/>
    <lineage>
        <taxon>Bacteria</taxon>
        <taxon>Bacillati</taxon>
        <taxon>Bacillota</taxon>
        <taxon>Bacilli</taxon>
        <taxon>Lactobacillales</taxon>
        <taxon>Lactobacillaceae</taxon>
        <taxon>Levilactobacillus</taxon>
    </lineage>
</organism>